<evidence type="ECO:0000313" key="2">
    <source>
        <dbReference type="Proteomes" id="UP000790709"/>
    </source>
</evidence>
<organism evidence="1 2">
    <name type="scientific">Leucogyrophana mollusca</name>
    <dbReference type="NCBI Taxonomy" id="85980"/>
    <lineage>
        <taxon>Eukaryota</taxon>
        <taxon>Fungi</taxon>
        <taxon>Dikarya</taxon>
        <taxon>Basidiomycota</taxon>
        <taxon>Agaricomycotina</taxon>
        <taxon>Agaricomycetes</taxon>
        <taxon>Agaricomycetidae</taxon>
        <taxon>Boletales</taxon>
        <taxon>Boletales incertae sedis</taxon>
        <taxon>Leucogyrophana</taxon>
    </lineage>
</organism>
<name>A0ACB8BG34_9AGAM</name>
<keyword evidence="2" id="KW-1185">Reference proteome</keyword>
<dbReference type="Proteomes" id="UP000790709">
    <property type="component" value="Unassembled WGS sequence"/>
</dbReference>
<dbReference type="EMBL" id="MU266415">
    <property type="protein sequence ID" value="KAH7924831.1"/>
    <property type="molecule type" value="Genomic_DNA"/>
</dbReference>
<accession>A0ACB8BG34</accession>
<reference evidence="1" key="1">
    <citation type="journal article" date="2021" name="New Phytol.">
        <title>Evolutionary innovations through gain and loss of genes in the ectomycorrhizal Boletales.</title>
        <authorList>
            <person name="Wu G."/>
            <person name="Miyauchi S."/>
            <person name="Morin E."/>
            <person name="Kuo A."/>
            <person name="Drula E."/>
            <person name="Varga T."/>
            <person name="Kohler A."/>
            <person name="Feng B."/>
            <person name="Cao Y."/>
            <person name="Lipzen A."/>
            <person name="Daum C."/>
            <person name="Hundley H."/>
            <person name="Pangilinan J."/>
            <person name="Johnson J."/>
            <person name="Barry K."/>
            <person name="LaButti K."/>
            <person name="Ng V."/>
            <person name="Ahrendt S."/>
            <person name="Min B."/>
            <person name="Choi I.G."/>
            <person name="Park H."/>
            <person name="Plett J.M."/>
            <person name="Magnuson J."/>
            <person name="Spatafora J.W."/>
            <person name="Nagy L.G."/>
            <person name="Henrissat B."/>
            <person name="Grigoriev I.V."/>
            <person name="Yang Z.L."/>
            <person name="Xu J."/>
            <person name="Martin F.M."/>
        </authorList>
    </citation>
    <scope>NUCLEOTIDE SEQUENCE</scope>
    <source>
        <strain evidence="1">KUC20120723A-06</strain>
    </source>
</reference>
<evidence type="ECO:0000313" key="1">
    <source>
        <dbReference type="EMBL" id="KAH7924831.1"/>
    </source>
</evidence>
<comment type="caution">
    <text evidence="1">The sequence shown here is derived from an EMBL/GenBank/DDBJ whole genome shotgun (WGS) entry which is preliminary data.</text>
</comment>
<sequence length="227" mass="23780">MASPPPYGNPDTRELPPGWITQWNPDYKAWFYVNTREQPPRSSWEHPLGPMQTQFAPPPGPPNREWSRSPYGGGQSNYPPSQQYGGGGYGPGYQPSYGGPQGGYGGPQGGYGGPPQGGFGGGSPYAPGPPGGGYQQGYQPESNRGFFGGNQQPAYAQAPPKKSGPGIGTALLAGGAGLVGGALLMDAIEDHNEDERQEGYDQGFQNGENYADNNDYGGGGDFGGDDW</sequence>
<gene>
    <name evidence="1" type="ORF">BV22DRAFT_1195641</name>
</gene>
<protein>
    <submittedName>
        <fullName evidence="1">Uncharacterized protein</fullName>
    </submittedName>
</protein>
<proteinExistence type="predicted"/>